<comment type="subcellular location">
    <subcellularLocation>
        <location evidence="2">Cell membrane</location>
    </subcellularLocation>
</comment>
<dbReference type="CDD" id="cd00082">
    <property type="entry name" value="HisKA"/>
    <property type="match status" value="1"/>
</dbReference>
<dbReference type="GO" id="GO:0005886">
    <property type="term" value="C:plasma membrane"/>
    <property type="evidence" value="ECO:0007669"/>
    <property type="project" value="UniProtKB-SubCell"/>
</dbReference>
<dbReference type="SMART" id="SM00304">
    <property type="entry name" value="HAMP"/>
    <property type="match status" value="1"/>
</dbReference>
<dbReference type="Pfam" id="PF05228">
    <property type="entry name" value="CHASE4"/>
    <property type="match status" value="1"/>
</dbReference>
<evidence type="ECO:0000256" key="15">
    <source>
        <dbReference type="SAM" id="Phobius"/>
    </source>
</evidence>
<gene>
    <name evidence="19" type="ORF">I4J89_38005</name>
</gene>
<keyword evidence="7" id="KW-0547">Nucleotide-binding</keyword>
<dbReference type="Gene3D" id="6.10.340.10">
    <property type="match status" value="1"/>
</dbReference>
<evidence type="ECO:0000256" key="8">
    <source>
        <dbReference type="ARBA" id="ARBA00022777"/>
    </source>
</evidence>
<dbReference type="InterPro" id="IPR003661">
    <property type="entry name" value="HisK_dim/P_dom"/>
</dbReference>
<dbReference type="GO" id="GO:0005524">
    <property type="term" value="F:ATP binding"/>
    <property type="evidence" value="ECO:0007669"/>
    <property type="project" value="UniProtKB-KW"/>
</dbReference>
<dbReference type="PROSITE" id="PS50110">
    <property type="entry name" value="RESPONSE_REGULATORY"/>
    <property type="match status" value="1"/>
</dbReference>
<dbReference type="SMART" id="SM00387">
    <property type="entry name" value="HATPase_c"/>
    <property type="match status" value="1"/>
</dbReference>
<keyword evidence="6 15" id="KW-0812">Transmembrane</keyword>
<evidence type="ECO:0000313" key="20">
    <source>
        <dbReference type="Proteomes" id="UP000598146"/>
    </source>
</evidence>
<dbReference type="InterPro" id="IPR003594">
    <property type="entry name" value="HATPase_dom"/>
</dbReference>
<dbReference type="SUPFAM" id="SSF55874">
    <property type="entry name" value="ATPase domain of HSP90 chaperone/DNA topoisomerase II/histidine kinase"/>
    <property type="match status" value="1"/>
</dbReference>
<dbReference type="RefSeq" id="WP_196419037.1">
    <property type="nucleotide sequence ID" value="NZ_JADQTO010000026.1"/>
</dbReference>
<evidence type="ECO:0000256" key="3">
    <source>
        <dbReference type="ARBA" id="ARBA00012438"/>
    </source>
</evidence>
<keyword evidence="13" id="KW-0175">Coiled coil</keyword>
<dbReference type="SMART" id="SM00388">
    <property type="entry name" value="HisKA"/>
    <property type="match status" value="1"/>
</dbReference>
<dbReference type="Pfam" id="PF00512">
    <property type="entry name" value="HisKA"/>
    <property type="match status" value="1"/>
</dbReference>
<evidence type="ECO:0000256" key="11">
    <source>
        <dbReference type="ARBA" id="ARBA00023012"/>
    </source>
</evidence>
<feature type="compositionally biased region" description="Low complexity" evidence="14">
    <location>
        <begin position="615"/>
        <end position="624"/>
    </location>
</feature>
<dbReference type="SUPFAM" id="SSF47384">
    <property type="entry name" value="Homodimeric domain of signal transducing histidine kinase"/>
    <property type="match status" value="1"/>
</dbReference>
<evidence type="ECO:0000259" key="16">
    <source>
        <dbReference type="PROSITE" id="PS50109"/>
    </source>
</evidence>
<keyword evidence="10 15" id="KW-1133">Transmembrane helix</keyword>
<dbReference type="PROSITE" id="PS50109">
    <property type="entry name" value="HIS_KIN"/>
    <property type="match status" value="1"/>
</dbReference>
<evidence type="ECO:0000256" key="10">
    <source>
        <dbReference type="ARBA" id="ARBA00022989"/>
    </source>
</evidence>
<feature type="coiled-coil region" evidence="13">
    <location>
        <begin position="340"/>
        <end position="375"/>
    </location>
</feature>
<dbReference type="PRINTS" id="PR00344">
    <property type="entry name" value="BCTRLSENSOR"/>
</dbReference>
<evidence type="ECO:0000256" key="14">
    <source>
        <dbReference type="SAM" id="MobiDB-lite"/>
    </source>
</evidence>
<sequence>MSQAGLAGPMGLLRNKKMRRHLLIGVSVLVAAMAMFLPLWSLTSSNFDKVEHRDAVRQATGLQAALNAQAQRLIDFGITNSVWTGAVDVIRTGDPDIALTNFPPHLIGGAYHFAGLIAVNRAGQIRGGGLVVNGVYQRLPGQFPDAPVLQRMWQPDAAAGTPACGLVAIARAPHLYCGFPAYHTNGKGSSNGGLIMLKPVDAALLTILSEAADARVSLDSGAGRAQVAHGELPTLLGPITVNTDLSEHAMTAYAAITGVDGQVVSLHAVRDRPMREMASTTLRMVLLAAAGFTIVIVVLMILLVRGSVQVQIGPLRHTTERIMNSGDLSLRVPAVGGGHIAALGRTINAMLAALQQQEQQILQAHEREEQQLNARRLESLGQLAGGVAHDFNNILAVISNYAEMISDTLDSPVPDPQDLADARKDIGQISRAAERATRLTKQLLAFGRRDITQAEILDLNHVIGDIEPMLRRTIGEHIHLITNLDPQLWPTNADVGQLEQILLNLVVNARDAMPGGGTLFIETNNAELGEHDISDGSPLQAGRYVRVRVSDTGGGMPPEVIERAFEPFYTTKPKGSGTGLGLATVHGIVAAAGGDVNLYSENGIGTTVTVTLPAVDTPADTPTPDTDKPLEQFSGRPPHETILMVEDERALRVITDRVLSRAGYHVLTASGGEQAIHLAQTHPGPIDLLLTDVIMPKMTGNQVAARVEALRPGIPVLYMSGYAEPVLAENGTLPEGVTIVEKPFTSKELLDHIRTRLHQAGSRGLQMASLSTGEGDVDRQGL</sequence>
<feature type="domain" description="Response regulatory" evidence="17">
    <location>
        <begin position="641"/>
        <end position="757"/>
    </location>
</feature>
<evidence type="ECO:0000256" key="12">
    <source>
        <dbReference type="PROSITE-ProRule" id="PRU00169"/>
    </source>
</evidence>
<dbReference type="Pfam" id="PF00072">
    <property type="entry name" value="Response_reg"/>
    <property type="match status" value="1"/>
</dbReference>
<keyword evidence="4 12" id="KW-0597">Phosphoprotein</keyword>
<dbReference type="SMART" id="SM00448">
    <property type="entry name" value="REC"/>
    <property type="match status" value="1"/>
</dbReference>
<keyword evidence="5" id="KW-0808">Transferase</keyword>
<dbReference type="SUPFAM" id="SSF52172">
    <property type="entry name" value="CheY-like"/>
    <property type="match status" value="1"/>
</dbReference>
<evidence type="ECO:0000256" key="6">
    <source>
        <dbReference type="ARBA" id="ARBA00022692"/>
    </source>
</evidence>
<protein>
    <recommendedName>
        <fullName evidence="3">histidine kinase</fullName>
        <ecNumber evidence="3">2.7.13.3</ecNumber>
    </recommendedName>
</protein>
<accession>A0A931CES0</accession>
<keyword evidence="15" id="KW-0472">Membrane</keyword>
<dbReference type="Proteomes" id="UP000598146">
    <property type="component" value="Unassembled WGS sequence"/>
</dbReference>
<feature type="domain" description="Histidine kinase" evidence="16">
    <location>
        <begin position="386"/>
        <end position="616"/>
    </location>
</feature>
<dbReference type="InterPro" id="IPR005467">
    <property type="entry name" value="His_kinase_dom"/>
</dbReference>
<evidence type="ECO:0000256" key="9">
    <source>
        <dbReference type="ARBA" id="ARBA00022840"/>
    </source>
</evidence>
<feature type="transmembrane region" description="Helical" evidence="15">
    <location>
        <begin position="21"/>
        <end position="40"/>
    </location>
</feature>
<keyword evidence="20" id="KW-1185">Reference proteome</keyword>
<feature type="domain" description="HAMP" evidence="18">
    <location>
        <begin position="306"/>
        <end position="359"/>
    </location>
</feature>
<name>A0A931CES0_9ACTN</name>
<dbReference type="GO" id="GO:0000155">
    <property type="term" value="F:phosphorelay sensor kinase activity"/>
    <property type="evidence" value="ECO:0007669"/>
    <property type="project" value="InterPro"/>
</dbReference>
<dbReference type="Pfam" id="PF02518">
    <property type="entry name" value="HATPase_c"/>
    <property type="match status" value="1"/>
</dbReference>
<evidence type="ECO:0000256" key="5">
    <source>
        <dbReference type="ARBA" id="ARBA00022679"/>
    </source>
</evidence>
<evidence type="ECO:0000256" key="7">
    <source>
        <dbReference type="ARBA" id="ARBA00022741"/>
    </source>
</evidence>
<dbReference type="EMBL" id="JADQTO010000026">
    <property type="protein sequence ID" value="MBG0567259.1"/>
    <property type="molecule type" value="Genomic_DNA"/>
</dbReference>
<dbReference type="PANTHER" id="PTHR43065">
    <property type="entry name" value="SENSOR HISTIDINE KINASE"/>
    <property type="match status" value="1"/>
</dbReference>
<evidence type="ECO:0000256" key="4">
    <source>
        <dbReference type="ARBA" id="ARBA00022553"/>
    </source>
</evidence>
<dbReference type="Gene3D" id="3.40.50.2300">
    <property type="match status" value="1"/>
</dbReference>
<dbReference type="AlphaFoldDB" id="A0A931CES0"/>
<organism evidence="19 20">
    <name type="scientific">Actinoplanes aureus</name>
    <dbReference type="NCBI Taxonomy" id="2792083"/>
    <lineage>
        <taxon>Bacteria</taxon>
        <taxon>Bacillati</taxon>
        <taxon>Actinomycetota</taxon>
        <taxon>Actinomycetes</taxon>
        <taxon>Micromonosporales</taxon>
        <taxon>Micromonosporaceae</taxon>
        <taxon>Actinoplanes</taxon>
    </lineage>
</organism>
<dbReference type="InterPro" id="IPR007892">
    <property type="entry name" value="CHASE4"/>
</dbReference>
<feature type="modified residue" description="4-aspartylphosphate" evidence="12">
    <location>
        <position position="692"/>
    </location>
</feature>
<dbReference type="InterPro" id="IPR003660">
    <property type="entry name" value="HAMP_dom"/>
</dbReference>
<reference evidence="19" key="1">
    <citation type="submission" date="2020-11" db="EMBL/GenBank/DDBJ databases">
        <title>Isolation and identification of active actinomycetes.</title>
        <authorList>
            <person name="Sun X."/>
        </authorList>
    </citation>
    <scope>NUCLEOTIDE SEQUENCE</scope>
    <source>
        <strain evidence="19">NEAU-A11</strain>
    </source>
</reference>
<feature type="transmembrane region" description="Helical" evidence="15">
    <location>
        <begin position="281"/>
        <end position="304"/>
    </location>
</feature>
<evidence type="ECO:0000313" key="19">
    <source>
        <dbReference type="EMBL" id="MBG0567259.1"/>
    </source>
</evidence>
<feature type="region of interest" description="Disordered" evidence="14">
    <location>
        <begin position="615"/>
        <end position="636"/>
    </location>
</feature>
<evidence type="ECO:0000259" key="17">
    <source>
        <dbReference type="PROSITE" id="PS50110"/>
    </source>
</evidence>
<dbReference type="PROSITE" id="PS50885">
    <property type="entry name" value="HAMP"/>
    <property type="match status" value="1"/>
</dbReference>
<keyword evidence="11" id="KW-0902">Two-component regulatory system</keyword>
<comment type="caution">
    <text evidence="19">The sequence shown here is derived from an EMBL/GenBank/DDBJ whole genome shotgun (WGS) entry which is preliminary data.</text>
</comment>
<evidence type="ECO:0000256" key="2">
    <source>
        <dbReference type="ARBA" id="ARBA00004236"/>
    </source>
</evidence>
<dbReference type="Gene3D" id="1.10.287.130">
    <property type="match status" value="1"/>
</dbReference>
<keyword evidence="8" id="KW-0418">Kinase</keyword>
<dbReference type="InterPro" id="IPR036890">
    <property type="entry name" value="HATPase_C_sf"/>
</dbReference>
<evidence type="ECO:0000256" key="1">
    <source>
        <dbReference type="ARBA" id="ARBA00000085"/>
    </source>
</evidence>
<evidence type="ECO:0000256" key="13">
    <source>
        <dbReference type="SAM" id="Coils"/>
    </source>
</evidence>
<dbReference type="EC" id="2.7.13.3" evidence="3"/>
<dbReference type="PANTHER" id="PTHR43065:SF46">
    <property type="entry name" value="C4-DICARBOXYLATE TRANSPORT SENSOR PROTEIN DCTB"/>
    <property type="match status" value="1"/>
</dbReference>
<evidence type="ECO:0000259" key="18">
    <source>
        <dbReference type="PROSITE" id="PS50885"/>
    </source>
</evidence>
<dbReference type="InterPro" id="IPR004358">
    <property type="entry name" value="Sig_transdc_His_kin-like_C"/>
</dbReference>
<comment type="catalytic activity">
    <reaction evidence="1">
        <text>ATP + protein L-histidine = ADP + protein N-phospho-L-histidine.</text>
        <dbReference type="EC" id="2.7.13.3"/>
    </reaction>
</comment>
<proteinExistence type="predicted"/>
<dbReference type="Gene3D" id="3.30.565.10">
    <property type="entry name" value="Histidine kinase-like ATPase, C-terminal domain"/>
    <property type="match status" value="1"/>
</dbReference>
<dbReference type="InterPro" id="IPR011006">
    <property type="entry name" value="CheY-like_superfamily"/>
</dbReference>
<keyword evidence="9" id="KW-0067">ATP-binding</keyword>
<dbReference type="InterPro" id="IPR001789">
    <property type="entry name" value="Sig_transdc_resp-reg_receiver"/>
</dbReference>
<dbReference type="InterPro" id="IPR036097">
    <property type="entry name" value="HisK_dim/P_sf"/>
</dbReference>
<dbReference type="CDD" id="cd06225">
    <property type="entry name" value="HAMP"/>
    <property type="match status" value="1"/>
</dbReference>